<evidence type="ECO:0000256" key="1">
    <source>
        <dbReference type="SAM" id="MobiDB-lite"/>
    </source>
</evidence>
<dbReference type="EMBL" id="GL378324">
    <property type="protein sequence ID" value="EFJ52565.1"/>
    <property type="molecule type" value="Genomic_DNA"/>
</dbReference>
<keyword evidence="3" id="KW-1185">Reference proteome</keyword>
<dbReference type="RefSeq" id="XP_002946638.1">
    <property type="nucleotide sequence ID" value="XM_002946592.1"/>
</dbReference>
<name>D8TJL7_VOLCA</name>
<gene>
    <name evidence="2" type="ORF">VOLCADRAFT_86791</name>
</gene>
<dbReference type="Proteomes" id="UP000001058">
    <property type="component" value="Unassembled WGS sequence"/>
</dbReference>
<sequence length="102" mass="10343">MTEPSDATQSFRDVQMGTRGHPGQPITAGAQLGAGPAVFDALKLNDVGAACAAEQMASAAPWLEAALGYKTPDGVQQLTIQGVSYQKFQAGGLHSAAVGTSP</sequence>
<dbReference type="KEGG" id="vcn:VOLCADRAFT_86791"/>
<protein>
    <submittedName>
        <fullName evidence="2">Uncharacterized protein</fullName>
    </submittedName>
</protein>
<dbReference type="GeneID" id="9617462"/>
<reference evidence="2 3" key="1">
    <citation type="journal article" date="2010" name="Science">
        <title>Genomic analysis of organismal complexity in the multicellular green alga Volvox carteri.</title>
        <authorList>
            <person name="Prochnik S.E."/>
            <person name="Umen J."/>
            <person name="Nedelcu A.M."/>
            <person name="Hallmann A."/>
            <person name="Miller S.M."/>
            <person name="Nishii I."/>
            <person name="Ferris P."/>
            <person name="Kuo A."/>
            <person name="Mitros T."/>
            <person name="Fritz-Laylin L.K."/>
            <person name="Hellsten U."/>
            <person name="Chapman J."/>
            <person name="Simakov O."/>
            <person name="Rensing S.A."/>
            <person name="Terry A."/>
            <person name="Pangilinan J."/>
            <person name="Kapitonov V."/>
            <person name="Jurka J."/>
            <person name="Salamov A."/>
            <person name="Shapiro H."/>
            <person name="Schmutz J."/>
            <person name="Grimwood J."/>
            <person name="Lindquist E."/>
            <person name="Lucas S."/>
            <person name="Grigoriev I.V."/>
            <person name="Schmitt R."/>
            <person name="Kirk D."/>
            <person name="Rokhsar D.S."/>
        </authorList>
    </citation>
    <scope>NUCLEOTIDE SEQUENCE [LARGE SCALE GENOMIC DNA]</scope>
    <source>
        <strain evidence="3">f. Nagariensis / Eve</strain>
    </source>
</reference>
<organism evidence="3">
    <name type="scientific">Volvox carteri f. nagariensis</name>
    <dbReference type="NCBI Taxonomy" id="3068"/>
    <lineage>
        <taxon>Eukaryota</taxon>
        <taxon>Viridiplantae</taxon>
        <taxon>Chlorophyta</taxon>
        <taxon>core chlorophytes</taxon>
        <taxon>Chlorophyceae</taxon>
        <taxon>CS clade</taxon>
        <taxon>Chlamydomonadales</taxon>
        <taxon>Volvocaceae</taxon>
        <taxon>Volvox</taxon>
    </lineage>
</organism>
<feature type="region of interest" description="Disordered" evidence="1">
    <location>
        <begin position="1"/>
        <end position="30"/>
    </location>
</feature>
<dbReference type="InParanoid" id="D8TJL7"/>
<evidence type="ECO:0000313" key="2">
    <source>
        <dbReference type="EMBL" id="EFJ52565.1"/>
    </source>
</evidence>
<proteinExistence type="predicted"/>
<evidence type="ECO:0000313" key="3">
    <source>
        <dbReference type="Proteomes" id="UP000001058"/>
    </source>
</evidence>
<accession>D8TJL7</accession>
<feature type="compositionally biased region" description="Polar residues" evidence="1">
    <location>
        <begin position="1"/>
        <end position="12"/>
    </location>
</feature>
<dbReference type="AlphaFoldDB" id="D8TJL7"/>